<dbReference type="AlphaFoldDB" id="A0A167RXE8"/>
<evidence type="ECO:0000256" key="7">
    <source>
        <dbReference type="SAM" id="Phobius"/>
    </source>
</evidence>
<name>A0A167RXE8_9HYPO</name>
<dbReference type="InterPro" id="IPR036259">
    <property type="entry name" value="MFS_trans_sf"/>
</dbReference>
<evidence type="ECO:0000313" key="9">
    <source>
        <dbReference type="Proteomes" id="UP000076874"/>
    </source>
</evidence>
<dbReference type="PANTHER" id="PTHR43791">
    <property type="entry name" value="PERMEASE-RELATED"/>
    <property type="match status" value="1"/>
</dbReference>
<feature type="transmembrane region" description="Helical" evidence="7">
    <location>
        <begin position="240"/>
        <end position="262"/>
    </location>
</feature>
<dbReference type="GO" id="GO:0022857">
    <property type="term" value="F:transmembrane transporter activity"/>
    <property type="evidence" value="ECO:0007669"/>
    <property type="project" value="InterPro"/>
</dbReference>
<dbReference type="Pfam" id="PF07690">
    <property type="entry name" value="MFS_1"/>
    <property type="match status" value="1"/>
</dbReference>
<feature type="transmembrane region" description="Helical" evidence="7">
    <location>
        <begin position="409"/>
        <end position="428"/>
    </location>
</feature>
<dbReference type="PANTHER" id="PTHR43791:SF51">
    <property type="entry name" value="MAJOR FACILITATOR SUPERFAMILY (MFS) PROFILE DOMAIN-CONTAINING PROTEIN"/>
    <property type="match status" value="1"/>
</dbReference>
<comment type="caution">
    <text evidence="8">The sequence shown here is derived from an EMBL/GenBank/DDBJ whole genome shotgun (WGS) entry which is preliminary data.</text>
</comment>
<dbReference type="Gene3D" id="1.20.1250.20">
    <property type="entry name" value="MFS general substrate transporter like domains"/>
    <property type="match status" value="2"/>
</dbReference>
<feature type="transmembrane region" description="Helical" evidence="7">
    <location>
        <begin position="274"/>
        <end position="294"/>
    </location>
</feature>
<feature type="compositionally biased region" description="Gly residues" evidence="6">
    <location>
        <begin position="55"/>
        <end position="64"/>
    </location>
</feature>
<evidence type="ECO:0000256" key="2">
    <source>
        <dbReference type="ARBA" id="ARBA00022448"/>
    </source>
</evidence>
<feature type="transmembrane region" description="Helical" evidence="7">
    <location>
        <begin position="181"/>
        <end position="199"/>
    </location>
</feature>
<feature type="transmembrane region" description="Helical" evidence="7">
    <location>
        <begin position="383"/>
        <end position="402"/>
    </location>
</feature>
<reference evidence="8 9" key="1">
    <citation type="journal article" date="2016" name="Genome Biol. Evol.">
        <title>Divergent and convergent evolution of fungal pathogenicity.</title>
        <authorList>
            <person name="Shang Y."/>
            <person name="Xiao G."/>
            <person name="Zheng P."/>
            <person name="Cen K."/>
            <person name="Zhan S."/>
            <person name="Wang C."/>
        </authorList>
    </citation>
    <scope>NUCLEOTIDE SEQUENCE [LARGE SCALE GENOMIC DNA]</scope>
    <source>
        <strain evidence="8 9">RCEF 264</strain>
    </source>
</reference>
<keyword evidence="2" id="KW-0813">Transport</keyword>
<evidence type="ECO:0000256" key="3">
    <source>
        <dbReference type="ARBA" id="ARBA00022692"/>
    </source>
</evidence>
<dbReference type="SUPFAM" id="SSF103473">
    <property type="entry name" value="MFS general substrate transporter"/>
    <property type="match status" value="1"/>
</dbReference>
<evidence type="ECO:0000313" key="8">
    <source>
        <dbReference type="EMBL" id="OAA59034.1"/>
    </source>
</evidence>
<comment type="subcellular location">
    <subcellularLocation>
        <location evidence="1">Membrane</location>
        <topology evidence="1">Multi-pass membrane protein</topology>
    </subcellularLocation>
</comment>
<dbReference type="EMBL" id="AZHD01000011">
    <property type="protein sequence ID" value="OAA59034.1"/>
    <property type="molecule type" value="Genomic_DNA"/>
</dbReference>
<keyword evidence="9" id="KW-1185">Reference proteome</keyword>
<evidence type="ECO:0000256" key="6">
    <source>
        <dbReference type="SAM" id="MobiDB-lite"/>
    </source>
</evidence>
<feature type="transmembrane region" description="Helical" evidence="7">
    <location>
        <begin position="500"/>
        <end position="522"/>
    </location>
</feature>
<evidence type="ECO:0000256" key="1">
    <source>
        <dbReference type="ARBA" id="ARBA00004141"/>
    </source>
</evidence>
<dbReference type="InterPro" id="IPR011701">
    <property type="entry name" value="MFS"/>
</dbReference>
<evidence type="ECO:0000256" key="5">
    <source>
        <dbReference type="ARBA" id="ARBA00023136"/>
    </source>
</evidence>
<feature type="transmembrane region" description="Helical" evidence="7">
    <location>
        <begin position="342"/>
        <end position="363"/>
    </location>
</feature>
<feature type="region of interest" description="Disordered" evidence="6">
    <location>
        <begin position="1"/>
        <end position="68"/>
    </location>
</feature>
<keyword evidence="4 7" id="KW-1133">Transmembrane helix</keyword>
<dbReference type="GO" id="GO:0016020">
    <property type="term" value="C:membrane"/>
    <property type="evidence" value="ECO:0007669"/>
    <property type="project" value="UniProtKB-SubCell"/>
</dbReference>
<feature type="transmembrane region" description="Helical" evidence="7">
    <location>
        <begin position="434"/>
        <end position="455"/>
    </location>
</feature>
<dbReference type="OrthoDB" id="2985014at2759"/>
<gene>
    <name evidence="8" type="ORF">SPI_06236</name>
</gene>
<keyword evidence="5 7" id="KW-0472">Membrane</keyword>
<protein>
    <submittedName>
        <fullName evidence="8">Major facilitator superfamily domain, general substrate transporter</fullName>
    </submittedName>
</protein>
<accession>A0A167RXE8</accession>
<feature type="transmembrane region" description="Helical" evidence="7">
    <location>
        <begin position="205"/>
        <end position="228"/>
    </location>
</feature>
<keyword evidence="3 7" id="KW-0812">Transmembrane</keyword>
<sequence length="555" mass="61018">MSQPVSRDTVLEEQQAGLDEKKAAGVTAASADVETAPPANSHGLHVVSRKHGGKEAGYGGGGDNGSDQNVGQVVTTGITGYDAALMGARASLSADEEKKLLRRIDWRLLPLLSVIYMVKTIDAANVANARIMDKGTPRNIMTELHMTPNMYNLVTTAYYIPYILAETPSNLLVKKFKPSVWQARIMISWGIVLCCHAAVKNAGGLYAVRALLGLFEAGLWPGQLLQLCYWYRPDELPPRIVLVTVLGNFSAVISGVLAFAFNGVHTGGLSGWKWLILTEGLVTVVLGIYTYIFLPDFPSNARWLSEAEKAFVQARLPINAPRAQEANFSWRQFLDTLRDVRLWLFLGCWAFYTVGTTGLTFYQPTVIANLGFTSIGRAQLLNIPPAIFSCFLTIFFGIVANTGHIPQPAIPLFFMVVILACYVVEYTYPNTGGVYAATMLAGGFSTAWYTMMWPWRVQTTQGATGSALAIAFANSYGQVGGAVGSQLFNARYQPRYATSFGIAMGFIGMAIVMNLVTWSFTWRIDVETRRIKRARQAALKRDEALLDDVDIRRRR</sequence>
<dbReference type="Proteomes" id="UP000076874">
    <property type="component" value="Unassembled WGS sequence"/>
</dbReference>
<organism evidence="8 9">
    <name type="scientific">Niveomyces insectorum RCEF 264</name>
    <dbReference type="NCBI Taxonomy" id="1081102"/>
    <lineage>
        <taxon>Eukaryota</taxon>
        <taxon>Fungi</taxon>
        <taxon>Dikarya</taxon>
        <taxon>Ascomycota</taxon>
        <taxon>Pezizomycotina</taxon>
        <taxon>Sordariomycetes</taxon>
        <taxon>Hypocreomycetidae</taxon>
        <taxon>Hypocreales</taxon>
        <taxon>Cordycipitaceae</taxon>
        <taxon>Niveomyces</taxon>
    </lineage>
</organism>
<proteinExistence type="predicted"/>
<evidence type="ECO:0000256" key="4">
    <source>
        <dbReference type="ARBA" id="ARBA00022989"/>
    </source>
</evidence>